<dbReference type="AlphaFoldDB" id="K1RXJ2"/>
<sequence length="60" mass="7090">MLFKLILIHRNLDEAVDMGDGERSTRSAKYELPIYWENEIHNWIYTPHCTCFRAAFTSAN</sequence>
<dbReference type="InParanoid" id="K1RXJ2"/>
<name>K1RXJ2_MAGGI</name>
<accession>K1RXJ2</accession>
<gene>
    <name evidence="1" type="ORF">CGI_10021583</name>
</gene>
<proteinExistence type="predicted"/>
<dbReference type="EMBL" id="JH818749">
    <property type="protein sequence ID" value="EKC39706.1"/>
    <property type="molecule type" value="Genomic_DNA"/>
</dbReference>
<organism evidence="1">
    <name type="scientific">Magallana gigas</name>
    <name type="common">Pacific oyster</name>
    <name type="synonym">Crassostrea gigas</name>
    <dbReference type="NCBI Taxonomy" id="29159"/>
    <lineage>
        <taxon>Eukaryota</taxon>
        <taxon>Metazoa</taxon>
        <taxon>Spiralia</taxon>
        <taxon>Lophotrochozoa</taxon>
        <taxon>Mollusca</taxon>
        <taxon>Bivalvia</taxon>
        <taxon>Autobranchia</taxon>
        <taxon>Pteriomorphia</taxon>
        <taxon>Ostreida</taxon>
        <taxon>Ostreoidea</taxon>
        <taxon>Ostreidae</taxon>
        <taxon>Magallana</taxon>
    </lineage>
</organism>
<evidence type="ECO:0000313" key="1">
    <source>
        <dbReference type="EMBL" id="EKC39706.1"/>
    </source>
</evidence>
<protein>
    <submittedName>
        <fullName evidence="1">Uncharacterized protein</fullName>
    </submittedName>
</protein>
<dbReference type="HOGENOM" id="CLU_2943969_0_0_1"/>
<reference evidence="1" key="1">
    <citation type="journal article" date="2012" name="Nature">
        <title>The oyster genome reveals stress adaptation and complexity of shell formation.</title>
        <authorList>
            <person name="Zhang G."/>
            <person name="Fang X."/>
            <person name="Guo X."/>
            <person name="Li L."/>
            <person name="Luo R."/>
            <person name="Xu F."/>
            <person name="Yang P."/>
            <person name="Zhang L."/>
            <person name="Wang X."/>
            <person name="Qi H."/>
            <person name="Xiong Z."/>
            <person name="Que H."/>
            <person name="Xie Y."/>
            <person name="Holland P.W."/>
            <person name="Paps J."/>
            <person name="Zhu Y."/>
            <person name="Wu F."/>
            <person name="Chen Y."/>
            <person name="Wang J."/>
            <person name="Peng C."/>
            <person name="Meng J."/>
            <person name="Yang L."/>
            <person name="Liu J."/>
            <person name="Wen B."/>
            <person name="Zhang N."/>
            <person name="Huang Z."/>
            <person name="Zhu Q."/>
            <person name="Feng Y."/>
            <person name="Mount A."/>
            <person name="Hedgecock D."/>
            <person name="Xu Z."/>
            <person name="Liu Y."/>
            <person name="Domazet-Loso T."/>
            <person name="Du Y."/>
            <person name="Sun X."/>
            <person name="Zhang S."/>
            <person name="Liu B."/>
            <person name="Cheng P."/>
            <person name="Jiang X."/>
            <person name="Li J."/>
            <person name="Fan D."/>
            <person name="Wang W."/>
            <person name="Fu W."/>
            <person name="Wang T."/>
            <person name="Wang B."/>
            <person name="Zhang J."/>
            <person name="Peng Z."/>
            <person name="Li Y."/>
            <person name="Li N."/>
            <person name="Wang J."/>
            <person name="Chen M."/>
            <person name="He Y."/>
            <person name="Tan F."/>
            <person name="Song X."/>
            <person name="Zheng Q."/>
            <person name="Huang R."/>
            <person name="Yang H."/>
            <person name="Du X."/>
            <person name="Chen L."/>
            <person name="Yang M."/>
            <person name="Gaffney P.M."/>
            <person name="Wang S."/>
            <person name="Luo L."/>
            <person name="She Z."/>
            <person name="Ming Y."/>
            <person name="Huang W."/>
            <person name="Zhang S."/>
            <person name="Huang B."/>
            <person name="Zhang Y."/>
            <person name="Qu T."/>
            <person name="Ni P."/>
            <person name="Miao G."/>
            <person name="Wang J."/>
            <person name="Wang Q."/>
            <person name="Steinberg C.E."/>
            <person name="Wang H."/>
            <person name="Li N."/>
            <person name="Qian L."/>
            <person name="Zhang G."/>
            <person name="Li Y."/>
            <person name="Yang H."/>
            <person name="Liu X."/>
            <person name="Wang J."/>
            <person name="Yin Y."/>
            <person name="Wang J."/>
        </authorList>
    </citation>
    <scope>NUCLEOTIDE SEQUENCE [LARGE SCALE GENOMIC DNA]</scope>
    <source>
        <strain evidence="1">05x7-T-G4-1.051#20</strain>
    </source>
</reference>